<feature type="region of interest" description="Disordered" evidence="1">
    <location>
        <begin position="50"/>
        <end position="96"/>
    </location>
</feature>
<evidence type="ECO:0000256" key="2">
    <source>
        <dbReference type="SAM" id="SignalP"/>
    </source>
</evidence>
<dbReference type="Proteomes" id="UP001374579">
    <property type="component" value="Unassembled WGS sequence"/>
</dbReference>
<name>A0AAN9GJY8_9CAEN</name>
<comment type="caution">
    <text evidence="3">The sequence shown here is derived from an EMBL/GenBank/DDBJ whole genome shotgun (WGS) entry which is preliminary data.</text>
</comment>
<keyword evidence="2" id="KW-0732">Signal</keyword>
<organism evidence="3 4">
    <name type="scientific">Littorina saxatilis</name>
    <dbReference type="NCBI Taxonomy" id="31220"/>
    <lineage>
        <taxon>Eukaryota</taxon>
        <taxon>Metazoa</taxon>
        <taxon>Spiralia</taxon>
        <taxon>Lophotrochozoa</taxon>
        <taxon>Mollusca</taxon>
        <taxon>Gastropoda</taxon>
        <taxon>Caenogastropoda</taxon>
        <taxon>Littorinimorpha</taxon>
        <taxon>Littorinoidea</taxon>
        <taxon>Littorinidae</taxon>
        <taxon>Littorina</taxon>
    </lineage>
</organism>
<dbReference type="AlphaFoldDB" id="A0AAN9GJY8"/>
<dbReference type="EMBL" id="JBAMIC010000003">
    <property type="protein sequence ID" value="KAK7109490.1"/>
    <property type="molecule type" value="Genomic_DNA"/>
</dbReference>
<evidence type="ECO:0000313" key="3">
    <source>
        <dbReference type="EMBL" id="KAK7109490.1"/>
    </source>
</evidence>
<keyword evidence="4" id="KW-1185">Reference proteome</keyword>
<evidence type="ECO:0000256" key="1">
    <source>
        <dbReference type="SAM" id="MobiDB-lite"/>
    </source>
</evidence>
<sequence length="781" mass="80903">MIHQDVLRALPTALCLLLLHAHQASLTGIKSPLDLSYILNDLSVELGGLGPGSRPVSPPRSSGKAGDYVYPHGIHSPSRATGGGSQGSNKDKSFGTVQYSNNAGDALFGLHQKQPGSAGFPSSSSPGVQTGVYGNSAGDRVFSQNLNHPSSVSSSPGLQTVLYANNAGDSAHKQTQLGSYGINAAVPAVRYAPGPGSGPAIASGLSGAVPKPQPTEYVYPLYPDNSVAKRDTDLSSFGQNIGSDGHYPIELSPPSNAAQYGSDGHYPIDIPAKRSTVTQYANAGGLDKYPAQRRMILPSPYSSVNVPYAVNSINKNSDNNIYDNNGKTNKDYIDGHSSSGFPGALYPSSGGQKSDPFSDSLFSNIGGTNQPHGDPFSDSLFSNNGNQNSAKDNFAVQGGGSILDSTVGQSPINLGQSLFPDAKPKAGVFNQGSATGHGVGGHSEVVQPHAPSYGHPVVVSQPGSSVGQGAGGHYGVASQPATVTGHGQPAAVPHPVPAVVSGQQGAGAGGGGQYGATPQHSYQPVDVYTTRKDLQCWPQFFFEYTHDFSGSVWQDVKGHVQVHGGHAVFQGHGFLAIPFFACNDLLPRYSMIFVIRPDFTSNAPQAVIGNSVFSNKASILVSLSRNTLTLVVRPRAPNLTAQQLLDQCHSRTKRSVGTAGQYGRTAGQYGGTAGQYGGTVATGGSGFQPQLPASGTAYGGSAHGDIVVLQLPIAGEVTVTIAQEKDWISLSAGDQHVSKPGRLPTLTNEALYVGAGADPRGGDALAHYTGTFDSFLFEKCP</sequence>
<reference evidence="3 4" key="1">
    <citation type="submission" date="2024-02" db="EMBL/GenBank/DDBJ databases">
        <title>Chromosome-scale genome assembly of the rough periwinkle Littorina saxatilis.</title>
        <authorList>
            <person name="De Jode A."/>
            <person name="Faria R."/>
            <person name="Formenti G."/>
            <person name="Sims Y."/>
            <person name="Smith T.P."/>
            <person name="Tracey A."/>
            <person name="Wood J.M.D."/>
            <person name="Zagrodzka Z.B."/>
            <person name="Johannesson K."/>
            <person name="Butlin R.K."/>
            <person name="Leder E.H."/>
        </authorList>
    </citation>
    <scope>NUCLEOTIDE SEQUENCE [LARGE SCALE GENOMIC DNA]</scope>
    <source>
        <strain evidence="3">Snail1</strain>
        <tissue evidence="3">Muscle</tissue>
    </source>
</reference>
<gene>
    <name evidence="3" type="ORF">V1264_013523</name>
</gene>
<feature type="signal peptide" evidence="2">
    <location>
        <begin position="1"/>
        <end position="26"/>
    </location>
</feature>
<protein>
    <submittedName>
        <fullName evidence="3">Uncharacterized protein</fullName>
    </submittedName>
</protein>
<feature type="chain" id="PRO_5042851399" evidence="2">
    <location>
        <begin position="27"/>
        <end position="781"/>
    </location>
</feature>
<feature type="compositionally biased region" description="Low complexity" evidence="1">
    <location>
        <begin position="52"/>
        <end position="63"/>
    </location>
</feature>
<proteinExistence type="predicted"/>
<evidence type="ECO:0000313" key="4">
    <source>
        <dbReference type="Proteomes" id="UP001374579"/>
    </source>
</evidence>
<accession>A0AAN9GJY8</accession>